<protein>
    <recommendedName>
        <fullName evidence="2">aldehyde dehydrogenase (NAD(+))</fullName>
        <ecNumber evidence="2">1.2.1.3</ecNumber>
    </recommendedName>
</protein>
<dbReference type="InterPro" id="IPR016163">
    <property type="entry name" value="Ald_DH_C"/>
</dbReference>
<feature type="domain" description="Aldehyde dehydrogenase" evidence="4">
    <location>
        <begin position="2"/>
        <end position="166"/>
    </location>
</feature>
<evidence type="ECO:0000259" key="4">
    <source>
        <dbReference type="Pfam" id="PF00171"/>
    </source>
</evidence>
<dbReference type="AlphaFoldDB" id="K2S2G9"/>
<dbReference type="eggNOG" id="KOG2450">
    <property type="taxonomic scope" value="Eukaryota"/>
</dbReference>
<comment type="catalytic activity">
    <reaction evidence="3">
        <text>an aldehyde + NAD(+) + H2O = a carboxylate + NADH + 2 H(+)</text>
        <dbReference type="Rhea" id="RHEA:16185"/>
        <dbReference type="ChEBI" id="CHEBI:15377"/>
        <dbReference type="ChEBI" id="CHEBI:15378"/>
        <dbReference type="ChEBI" id="CHEBI:17478"/>
        <dbReference type="ChEBI" id="CHEBI:29067"/>
        <dbReference type="ChEBI" id="CHEBI:57540"/>
        <dbReference type="ChEBI" id="CHEBI:57945"/>
        <dbReference type="EC" id="1.2.1.3"/>
    </reaction>
</comment>
<dbReference type="InParanoid" id="K2S2G9"/>
<dbReference type="VEuPathDB" id="FungiDB:MPH_01531"/>
<dbReference type="OrthoDB" id="3939366at2759"/>
<dbReference type="InterPro" id="IPR016161">
    <property type="entry name" value="Ald_DH/histidinol_DH"/>
</dbReference>
<evidence type="ECO:0000313" key="6">
    <source>
        <dbReference type="Proteomes" id="UP000007129"/>
    </source>
</evidence>
<dbReference type="SUPFAM" id="SSF53720">
    <property type="entry name" value="ALDH-like"/>
    <property type="match status" value="1"/>
</dbReference>
<dbReference type="GO" id="GO:0004029">
    <property type="term" value="F:aldehyde dehydrogenase (NAD+) activity"/>
    <property type="evidence" value="ECO:0007669"/>
    <property type="project" value="UniProtKB-EC"/>
</dbReference>
<dbReference type="STRING" id="1126212.K2S2G9"/>
<dbReference type="Gene3D" id="3.40.309.10">
    <property type="entry name" value="Aldehyde Dehydrogenase, Chain A, domain 2"/>
    <property type="match status" value="1"/>
</dbReference>
<dbReference type="InterPro" id="IPR015590">
    <property type="entry name" value="Aldehyde_DH_dom"/>
</dbReference>
<comment type="caution">
    <text evidence="5">The sequence shown here is derived from an EMBL/GenBank/DDBJ whole genome shotgun (WGS) entry which is preliminary data.</text>
</comment>
<organism evidence="5 6">
    <name type="scientific">Macrophomina phaseolina (strain MS6)</name>
    <name type="common">Charcoal rot fungus</name>
    <dbReference type="NCBI Taxonomy" id="1126212"/>
    <lineage>
        <taxon>Eukaryota</taxon>
        <taxon>Fungi</taxon>
        <taxon>Dikarya</taxon>
        <taxon>Ascomycota</taxon>
        <taxon>Pezizomycotina</taxon>
        <taxon>Dothideomycetes</taxon>
        <taxon>Dothideomycetes incertae sedis</taxon>
        <taxon>Botryosphaeriales</taxon>
        <taxon>Botryosphaeriaceae</taxon>
        <taxon>Macrophomina</taxon>
    </lineage>
</organism>
<sequence>MDIKRIYVHEKIYDAFRDALVAFAKAVKTGPASDPEVLVGPIQNSAQYARVQDMYAEIAKQGWTDALAGAAVHERTSTGYFVQPAIIDNPPDDSRIVVEEPFGPIVPLLKWSDEQDVLRRANDTKMGLGASVWSKDLERAGRMANRLEAGSVWINTHFELAPYVPF</sequence>
<dbReference type="EC" id="1.2.1.3" evidence="2"/>
<evidence type="ECO:0000256" key="2">
    <source>
        <dbReference type="ARBA" id="ARBA00024226"/>
    </source>
</evidence>
<dbReference type="Pfam" id="PF00171">
    <property type="entry name" value="Aldedh"/>
    <property type="match status" value="1"/>
</dbReference>
<dbReference type="PANTHER" id="PTHR11699">
    <property type="entry name" value="ALDEHYDE DEHYDROGENASE-RELATED"/>
    <property type="match status" value="1"/>
</dbReference>
<accession>K2S2G9</accession>
<evidence type="ECO:0000313" key="5">
    <source>
        <dbReference type="EMBL" id="EKG21138.1"/>
    </source>
</evidence>
<dbReference type="EMBL" id="AHHD01000057">
    <property type="protein sequence ID" value="EKG21138.1"/>
    <property type="molecule type" value="Genomic_DNA"/>
</dbReference>
<evidence type="ECO:0000256" key="1">
    <source>
        <dbReference type="ARBA" id="ARBA00009986"/>
    </source>
</evidence>
<proteinExistence type="inferred from homology"/>
<feature type="non-terminal residue" evidence="5">
    <location>
        <position position="166"/>
    </location>
</feature>
<gene>
    <name evidence="5" type="ORF">MPH_01531</name>
</gene>
<reference evidence="5 6" key="1">
    <citation type="journal article" date="2012" name="BMC Genomics">
        <title>Tools to kill: Genome of one of the most destructive plant pathogenic fungi Macrophomina phaseolina.</title>
        <authorList>
            <person name="Islam M.S."/>
            <person name="Haque M.S."/>
            <person name="Islam M.M."/>
            <person name="Emdad E.M."/>
            <person name="Halim A."/>
            <person name="Hossen Q.M.M."/>
            <person name="Hossain M.Z."/>
            <person name="Ahmed B."/>
            <person name="Rahim S."/>
            <person name="Rahman M.S."/>
            <person name="Alam M.M."/>
            <person name="Hou S."/>
            <person name="Wan X."/>
            <person name="Saito J.A."/>
            <person name="Alam M."/>
        </authorList>
    </citation>
    <scope>NUCLEOTIDE SEQUENCE [LARGE SCALE GENOMIC DNA]</scope>
    <source>
        <strain evidence="5 6">MS6</strain>
    </source>
</reference>
<name>K2S2G9_MACPH</name>
<dbReference type="HOGENOM" id="CLU_005391_1_4_1"/>
<evidence type="ECO:0000256" key="3">
    <source>
        <dbReference type="ARBA" id="ARBA00049194"/>
    </source>
</evidence>
<dbReference type="Proteomes" id="UP000007129">
    <property type="component" value="Unassembled WGS sequence"/>
</dbReference>
<comment type="similarity">
    <text evidence="1">Belongs to the aldehyde dehydrogenase family.</text>
</comment>